<organism evidence="1 2">
    <name type="scientific">Vitis vinifera</name>
    <name type="common">Grape</name>
    <dbReference type="NCBI Taxonomy" id="29760"/>
    <lineage>
        <taxon>Eukaryota</taxon>
        <taxon>Viridiplantae</taxon>
        <taxon>Streptophyta</taxon>
        <taxon>Embryophyta</taxon>
        <taxon>Tracheophyta</taxon>
        <taxon>Spermatophyta</taxon>
        <taxon>Magnoliopsida</taxon>
        <taxon>eudicotyledons</taxon>
        <taxon>Gunneridae</taxon>
        <taxon>Pentapetalae</taxon>
        <taxon>rosids</taxon>
        <taxon>Vitales</taxon>
        <taxon>Vitaceae</taxon>
        <taxon>Viteae</taxon>
        <taxon>Vitis</taxon>
    </lineage>
</organism>
<keyword evidence="2" id="KW-1185">Reference proteome</keyword>
<protein>
    <submittedName>
        <fullName evidence="1">Uncharacterized protein</fullName>
    </submittedName>
</protein>
<accession>F6I0M7</accession>
<evidence type="ECO:0000313" key="1">
    <source>
        <dbReference type="EMBL" id="CCB60493.1"/>
    </source>
</evidence>
<dbReference type="AlphaFoldDB" id="F6I0M7"/>
<dbReference type="Proteomes" id="UP000009183">
    <property type="component" value="Chromosome 3"/>
</dbReference>
<name>F6I0M7_VITVI</name>
<sequence length="24" mass="2762">MDTLVVKEAVQICNRRQKIGDHHA</sequence>
<dbReference type="PaxDb" id="29760-VIT_03s0038g04440.t01"/>
<dbReference type="InParanoid" id="F6I0M7"/>
<evidence type="ECO:0000313" key="2">
    <source>
        <dbReference type="Proteomes" id="UP000009183"/>
    </source>
</evidence>
<reference evidence="2" key="1">
    <citation type="journal article" date="2007" name="Nature">
        <title>The grapevine genome sequence suggests ancestral hexaploidization in major angiosperm phyla.</title>
        <authorList>
            <consortium name="The French-Italian Public Consortium for Grapevine Genome Characterization."/>
            <person name="Jaillon O."/>
            <person name="Aury J.-M."/>
            <person name="Noel B."/>
            <person name="Policriti A."/>
            <person name="Clepet C."/>
            <person name="Casagrande A."/>
            <person name="Choisne N."/>
            <person name="Aubourg S."/>
            <person name="Vitulo N."/>
            <person name="Jubin C."/>
            <person name="Vezzi A."/>
            <person name="Legeai F."/>
            <person name="Hugueney P."/>
            <person name="Dasilva C."/>
            <person name="Horner D."/>
            <person name="Mica E."/>
            <person name="Jublot D."/>
            <person name="Poulain J."/>
            <person name="Bruyere C."/>
            <person name="Billault A."/>
            <person name="Segurens B."/>
            <person name="Gouyvenoux M."/>
            <person name="Ugarte E."/>
            <person name="Cattonaro F."/>
            <person name="Anthouard V."/>
            <person name="Vico V."/>
            <person name="Del Fabbro C."/>
            <person name="Alaux M."/>
            <person name="Di Gaspero G."/>
            <person name="Dumas V."/>
            <person name="Felice N."/>
            <person name="Paillard S."/>
            <person name="Juman I."/>
            <person name="Moroldo M."/>
            <person name="Scalabrin S."/>
            <person name="Canaguier A."/>
            <person name="Le Clainche I."/>
            <person name="Malacrida G."/>
            <person name="Durand E."/>
            <person name="Pesole G."/>
            <person name="Laucou V."/>
            <person name="Chatelet P."/>
            <person name="Merdinoglu D."/>
            <person name="Delledonne M."/>
            <person name="Pezzotti M."/>
            <person name="Lecharny A."/>
            <person name="Scarpelli C."/>
            <person name="Artiguenave F."/>
            <person name="Pe M.E."/>
            <person name="Valle G."/>
            <person name="Morgante M."/>
            <person name="Caboche M."/>
            <person name="Adam-Blondon A.-F."/>
            <person name="Weissenbach J."/>
            <person name="Quetier F."/>
            <person name="Wincker P."/>
        </authorList>
    </citation>
    <scope>NUCLEOTIDE SEQUENCE [LARGE SCALE GENOMIC DNA]</scope>
    <source>
        <strain evidence="2">cv. Pinot noir / PN40024</strain>
    </source>
</reference>
<proteinExistence type="predicted"/>
<gene>
    <name evidence="1" type="ordered locus">VIT_03s0038g04440</name>
</gene>
<dbReference type="HOGENOM" id="CLU_3421756_0_0_1"/>
<dbReference type="EMBL" id="FN596508">
    <property type="protein sequence ID" value="CCB60493.1"/>
    <property type="molecule type" value="Genomic_DNA"/>
</dbReference>